<proteinExistence type="predicted"/>
<dbReference type="InParanoid" id="U2E6L7"/>
<organism evidence="3 4">
    <name type="scientific">Haloplasma contractile SSD-17B</name>
    <dbReference type="NCBI Taxonomy" id="1033810"/>
    <lineage>
        <taxon>Bacteria</taxon>
        <taxon>Bacillati</taxon>
        <taxon>Mycoplasmatota</taxon>
        <taxon>Mollicutes</taxon>
        <taxon>Haloplasmatales</taxon>
        <taxon>Haloplasmataceae</taxon>
        <taxon>Haloplasma</taxon>
    </lineage>
</organism>
<dbReference type="EMBL" id="AFNU02000026">
    <property type="protein sequence ID" value="ERJ10873.1"/>
    <property type="molecule type" value="Genomic_DNA"/>
</dbReference>
<dbReference type="InterPro" id="IPR014730">
    <property type="entry name" value="ETF_a/b_N"/>
</dbReference>
<dbReference type="InterPro" id="IPR012255">
    <property type="entry name" value="ETF_b"/>
</dbReference>
<comment type="caution">
    <text evidence="3">The sequence shown here is derived from an EMBL/GenBank/DDBJ whole genome shotgun (WGS) entry which is preliminary data.</text>
</comment>
<protein>
    <recommendedName>
        <fullName evidence="1">Electron transfer flavoprotein small subunit</fullName>
    </recommendedName>
</protein>
<sequence length="261" mass="28578">MNIVVLVKQVPDTTEMNVDKETGTLIRSGVPSIINPDDLAGIEEALKIKDQTGAKITAITMGPKQAEGMLRELLARGVDDVILVTDRNFAGSDTWATSNTLAAALKTLEYDLIFAGRQAIDGDTAQVGPQTAEKLTIPQVTYVSEILSVSDNQIVVKKSLETSYEIIEVTLPCLLTTLEGMNSPRYMSCRGIWRSFDKNIKELCFEDLEIEANQTGLKSSPTKVKRTFTKEVSGETETFSVSSDEAVKLITKTLKEKQIIA</sequence>
<feature type="domain" description="Electron transfer flavoprotein alpha/beta-subunit N-terminal" evidence="2">
    <location>
        <begin position="22"/>
        <end position="212"/>
    </location>
</feature>
<dbReference type="Gene3D" id="3.40.50.620">
    <property type="entry name" value="HUPs"/>
    <property type="match status" value="1"/>
</dbReference>
<dbReference type="CDD" id="cd01714">
    <property type="entry name" value="ETF_beta"/>
    <property type="match status" value="1"/>
</dbReference>
<dbReference type="GO" id="GO:0009055">
    <property type="term" value="F:electron transfer activity"/>
    <property type="evidence" value="ECO:0007669"/>
    <property type="project" value="InterPro"/>
</dbReference>
<gene>
    <name evidence="3" type="ORF">HLPCO_003143</name>
</gene>
<dbReference type="eggNOG" id="COG2086">
    <property type="taxonomic scope" value="Bacteria"/>
</dbReference>
<dbReference type="OrthoDB" id="9804960at2"/>
<evidence type="ECO:0000313" key="3">
    <source>
        <dbReference type="EMBL" id="ERJ10873.1"/>
    </source>
</evidence>
<reference evidence="3 4" key="2">
    <citation type="journal article" date="2013" name="PLoS ONE">
        <title>INDIGO - INtegrated Data Warehouse of MIcrobial GenOmes with Examples from the Red Sea Extremophiles.</title>
        <authorList>
            <person name="Alam I."/>
            <person name="Antunes A."/>
            <person name="Kamau A.A."/>
            <person name="Ba Alawi W."/>
            <person name="Kalkatawi M."/>
            <person name="Stingl U."/>
            <person name="Bajic V.B."/>
        </authorList>
    </citation>
    <scope>NUCLEOTIDE SEQUENCE [LARGE SCALE GENOMIC DNA]</scope>
    <source>
        <strain evidence="3 4">SSD-17B</strain>
    </source>
</reference>
<accession>U2E6L7</accession>
<dbReference type="AlphaFoldDB" id="U2E6L7"/>
<keyword evidence="4" id="KW-1185">Reference proteome</keyword>
<dbReference type="Proteomes" id="UP000005707">
    <property type="component" value="Unassembled WGS sequence"/>
</dbReference>
<dbReference type="SMART" id="SM00893">
    <property type="entry name" value="ETF"/>
    <property type="match status" value="1"/>
</dbReference>
<dbReference type="PANTHER" id="PTHR21294">
    <property type="entry name" value="ELECTRON TRANSFER FLAVOPROTEIN BETA-SUBUNIT"/>
    <property type="match status" value="1"/>
</dbReference>
<dbReference type="RefSeq" id="WP_008825627.1">
    <property type="nucleotide sequence ID" value="NZ_AFNU02000026.1"/>
</dbReference>
<dbReference type="PIRSF" id="PIRSF000090">
    <property type="entry name" value="Beta-ETF"/>
    <property type="match status" value="1"/>
</dbReference>
<dbReference type="PANTHER" id="PTHR21294:SF17">
    <property type="entry name" value="PROTEIN FIXA"/>
    <property type="match status" value="1"/>
</dbReference>
<name>U2E6L7_9MOLU</name>
<dbReference type="InterPro" id="IPR033948">
    <property type="entry name" value="ETF_beta_N"/>
</dbReference>
<evidence type="ECO:0000313" key="4">
    <source>
        <dbReference type="Proteomes" id="UP000005707"/>
    </source>
</evidence>
<reference evidence="3 4" key="1">
    <citation type="journal article" date="2011" name="J. Bacteriol.">
        <title>Genome sequence of Haloplasma contractile, an unusual contractile bacterium from a deep-sea anoxic brine lake.</title>
        <authorList>
            <person name="Antunes A."/>
            <person name="Alam I."/>
            <person name="El Dorry H."/>
            <person name="Siam R."/>
            <person name="Robertson A."/>
            <person name="Bajic V.B."/>
            <person name="Stingl U."/>
        </authorList>
    </citation>
    <scope>NUCLEOTIDE SEQUENCE [LARGE SCALE GENOMIC DNA]</scope>
    <source>
        <strain evidence="3 4">SSD-17B</strain>
    </source>
</reference>
<evidence type="ECO:0000259" key="2">
    <source>
        <dbReference type="SMART" id="SM00893"/>
    </source>
</evidence>
<dbReference type="SUPFAM" id="SSF52402">
    <property type="entry name" value="Adenine nucleotide alpha hydrolases-like"/>
    <property type="match status" value="1"/>
</dbReference>
<dbReference type="Pfam" id="PF01012">
    <property type="entry name" value="ETF"/>
    <property type="match status" value="1"/>
</dbReference>
<dbReference type="FunCoup" id="U2E6L7">
    <property type="interactions" value="316"/>
</dbReference>
<dbReference type="STRING" id="1033810.HLPCO_003143"/>
<evidence type="ECO:0000256" key="1">
    <source>
        <dbReference type="ARBA" id="ARBA00042002"/>
    </source>
</evidence>
<dbReference type="InterPro" id="IPR014729">
    <property type="entry name" value="Rossmann-like_a/b/a_fold"/>
</dbReference>